<reference evidence="13" key="3">
    <citation type="submission" date="2025-05" db="UniProtKB">
        <authorList>
            <consortium name="Ensembl"/>
        </authorList>
    </citation>
    <scope>IDENTIFICATION</scope>
</reference>
<dbReference type="PANTHER" id="PTHR24249">
    <property type="entry name" value="HISTAMINE RECEPTOR-RELATED G-PROTEIN COUPLED RECEPTOR"/>
    <property type="match status" value="1"/>
</dbReference>
<dbReference type="Pfam" id="PF00001">
    <property type="entry name" value="7tm_1"/>
    <property type="match status" value="1"/>
</dbReference>
<dbReference type="SUPFAM" id="SSF81321">
    <property type="entry name" value="Family A G protein-coupled receptor-like"/>
    <property type="match status" value="1"/>
</dbReference>
<dbReference type="PANTHER" id="PTHR24249:SF381">
    <property type="entry name" value="TRACE AMINE ASSOCIATED RECEPTOR 19P-RELATED"/>
    <property type="match status" value="1"/>
</dbReference>
<dbReference type="Gene3D" id="1.20.1070.10">
    <property type="entry name" value="Rhodopsin 7-helix transmembrane proteins"/>
    <property type="match status" value="1"/>
</dbReference>
<proteinExistence type="inferred from homology"/>
<comment type="subcellular location">
    <subcellularLocation>
        <location evidence="1">Cell membrane</location>
        <topology evidence="1">Multi-pass membrane protein</topology>
    </subcellularLocation>
</comment>
<feature type="transmembrane region" description="Helical" evidence="10">
    <location>
        <begin position="194"/>
        <end position="217"/>
    </location>
</feature>
<feature type="domain" description="G-protein coupled receptors family 1 profile" evidence="11">
    <location>
        <begin position="47"/>
        <end position="298"/>
    </location>
</feature>
<evidence type="ECO:0000256" key="7">
    <source>
        <dbReference type="ARBA" id="ARBA00023170"/>
    </source>
</evidence>
<dbReference type="PROSITE" id="PS50262">
    <property type="entry name" value="G_PROTEIN_RECEP_F1_2"/>
    <property type="match status" value="1"/>
</dbReference>
<evidence type="ECO:0000259" key="11">
    <source>
        <dbReference type="PROSITE" id="PS50262"/>
    </source>
</evidence>
<feature type="transmembrane region" description="Helical" evidence="10">
    <location>
        <begin position="67"/>
        <end position="89"/>
    </location>
</feature>
<protein>
    <submittedName>
        <fullName evidence="12 13">Trace amine-associated receptor 13c-like</fullName>
    </submittedName>
</protein>
<gene>
    <name evidence="13" type="primary">LOC107384601</name>
    <name evidence="12" type="ORF">G4P62_009479</name>
</gene>
<dbReference type="GO" id="GO:0005886">
    <property type="term" value="C:plasma membrane"/>
    <property type="evidence" value="ECO:0007669"/>
    <property type="project" value="UniProtKB-SubCell"/>
</dbReference>
<feature type="transmembrane region" description="Helical" evidence="10">
    <location>
        <begin position="147"/>
        <end position="165"/>
    </location>
</feature>
<dbReference type="PRINTS" id="PR00237">
    <property type="entry name" value="GPCRRHODOPSN"/>
</dbReference>
<evidence type="ECO:0000256" key="9">
    <source>
        <dbReference type="RuleBase" id="RU000688"/>
    </source>
</evidence>
<keyword evidence="14" id="KW-1185">Reference proteome</keyword>
<reference evidence="12" key="2">
    <citation type="submission" date="2020-03" db="EMBL/GenBank/DDBJ databases">
        <title>Intra-Species Differences in Population Size shape Life History and Genome Evolution.</title>
        <authorList>
            <person name="Willemsen D."/>
            <person name="Cui R."/>
            <person name="Valenzano D.R."/>
        </authorList>
    </citation>
    <scope>NUCLEOTIDE SEQUENCE</scope>
    <source>
        <strain evidence="12">GRZ</strain>
        <tissue evidence="12">Whole</tissue>
    </source>
</reference>
<evidence type="ECO:0000256" key="10">
    <source>
        <dbReference type="SAM" id="Phobius"/>
    </source>
</evidence>
<keyword evidence="4 10" id="KW-1133">Transmembrane helix</keyword>
<feature type="transmembrane region" description="Helical" evidence="10">
    <location>
        <begin position="31"/>
        <end position="55"/>
    </location>
</feature>
<evidence type="ECO:0000313" key="13">
    <source>
        <dbReference type="Ensembl" id="ENSNFUP00015018975.1"/>
    </source>
</evidence>
<dbReference type="InterPro" id="IPR050569">
    <property type="entry name" value="TAAR"/>
</dbReference>
<dbReference type="AlphaFoldDB" id="A0A8C6LI26"/>
<dbReference type="GeneTree" id="ENSGT01050000244823"/>
<evidence type="ECO:0000256" key="3">
    <source>
        <dbReference type="ARBA" id="ARBA00022692"/>
    </source>
</evidence>
<evidence type="ECO:0000256" key="1">
    <source>
        <dbReference type="ARBA" id="ARBA00004651"/>
    </source>
</evidence>
<evidence type="ECO:0000256" key="5">
    <source>
        <dbReference type="ARBA" id="ARBA00023040"/>
    </source>
</evidence>
<keyword evidence="2" id="KW-1003">Cell membrane</keyword>
<keyword evidence="8 9" id="KW-0807">Transducer</keyword>
<dbReference type="GO" id="GO:0001594">
    <property type="term" value="F:trace-amine receptor activity"/>
    <property type="evidence" value="ECO:0007669"/>
    <property type="project" value="TreeGrafter"/>
</dbReference>
<reference evidence="13" key="1">
    <citation type="submission" date="2014-08" db="EMBL/GenBank/DDBJ databases">
        <authorList>
            <person name="Senf B."/>
            <person name="Petzold A."/>
            <person name="Downie B.R."/>
            <person name="Koch P."/>
            <person name="Platzer M."/>
        </authorList>
    </citation>
    <scope>NUCLEOTIDE SEQUENCE [LARGE SCALE GENOMIC DNA]</scope>
    <source>
        <strain evidence="13">GRZ</strain>
    </source>
</reference>
<dbReference type="Ensembl" id="ENSNFUT00015019864.1">
    <property type="protein sequence ID" value="ENSNFUP00015018975.1"/>
    <property type="gene ID" value="ENSNFUG00015009120.1"/>
</dbReference>
<evidence type="ECO:0000256" key="4">
    <source>
        <dbReference type="ARBA" id="ARBA00022989"/>
    </source>
</evidence>
<evidence type="ECO:0000313" key="14">
    <source>
        <dbReference type="Proteomes" id="UP000694548"/>
    </source>
</evidence>
<dbReference type="CDD" id="cd15055">
    <property type="entry name" value="7tmA_TAARs"/>
    <property type="match status" value="1"/>
</dbReference>
<sequence>MMQPVNENELCFPNLHNSSCRRTTRPPSTSMLIYITLSSISVLTVILNMLVVISISHFKKLHSPTNFLLLSLAVSDFLVGFLISFQIIQMDGCWYLGDVMCAMYLVLDYFITAASIGTMVLISVDRYVAVCFPFYYFSKVTAERTKMCILLCWASALLFHCLLLKENLQNPGRFKTCYGECVVFLNYFEGFLDLFFSFIGPITVIIVLYSRVFVVAVSQARSMRSQVAAVTLHGSVRFKAKKSEMKAAMILGVVVVVFLLCTCPYFCLVLAAQDVEVSASSVTFLLFYFNSTLNPLIYVLFYPWFRKSVKLILTLQILKPGSWETNVV</sequence>
<feature type="transmembrane region" description="Helical" evidence="10">
    <location>
        <begin position="284"/>
        <end position="305"/>
    </location>
</feature>
<comment type="similarity">
    <text evidence="9">Belongs to the G-protein coupled receptor 1 family.</text>
</comment>
<keyword evidence="7 9" id="KW-0675">Receptor</keyword>
<dbReference type="KEGG" id="nfu:107384601"/>
<keyword evidence="5 9" id="KW-0297">G-protein coupled receptor</keyword>
<dbReference type="GeneID" id="107384601"/>
<evidence type="ECO:0000313" key="12">
    <source>
        <dbReference type="EMBL" id="KAF7207019.1"/>
    </source>
</evidence>
<name>A0A8C6LI26_NOTFU</name>
<keyword evidence="6 10" id="KW-0472">Membrane</keyword>
<feature type="transmembrane region" description="Helical" evidence="10">
    <location>
        <begin position="109"/>
        <end position="135"/>
    </location>
</feature>
<organism evidence="13 14">
    <name type="scientific">Nothobranchius furzeri</name>
    <name type="common">Turquoise killifish</name>
    <dbReference type="NCBI Taxonomy" id="105023"/>
    <lineage>
        <taxon>Eukaryota</taxon>
        <taxon>Metazoa</taxon>
        <taxon>Chordata</taxon>
        <taxon>Craniata</taxon>
        <taxon>Vertebrata</taxon>
        <taxon>Euteleostomi</taxon>
        <taxon>Actinopterygii</taxon>
        <taxon>Neopterygii</taxon>
        <taxon>Teleostei</taxon>
        <taxon>Neoteleostei</taxon>
        <taxon>Acanthomorphata</taxon>
        <taxon>Ovalentaria</taxon>
        <taxon>Atherinomorphae</taxon>
        <taxon>Cyprinodontiformes</taxon>
        <taxon>Nothobranchiidae</taxon>
        <taxon>Nothobranchius</taxon>
    </lineage>
</organism>
<feature type="transmembrane region" description="Helical" evidence="10">
    <location>
        <begin position="247"/>
        <end position="272"/>
    </location>
</feature>
<evidence type="ECO:0000256" key="6">
    <source>
        <dbReference type="ARBA" id="ARBA00023136"/>
    </source>
</evidence>
<dbReference type="Proteomes" id="UP000822369">
    <property type="component" value="Chromosome 14"/>
</dbReference>
<evidence type="ECO:0000256" key="8">
    <source>
        <dbReference type="ARBA" id="ARBA00023224"/>
    </source>
</evidence>
<dbReference type="EMBL" id="JAAVVJ010000014">
    <property type="protein sequence ID" value="KAF7207019.1"/>
    <property type="molecule type" value="Genomic_DNA"/>
</dbReference>
<dbReference type="OMA" id="GCISITW"/>
<keyword evidence="3 9" id="KW-0812">Transmembrane</keyword>
<dbReference type="Proteomes" id="UP000694548">
    <property type="component" value="Chromosome sgr10"/>
</dbReference>
<dbReference type="PROSITE" id="PS00237">
    <property type="entry name" value="G_PROTEIN_RECEP_F1_1"/>
    <property type="match status" value="1"/>
</dbReference>
<dbReference type="OrthoDB" id="10042731at2759"/>
<dbReference type="InterPro" id="IPR017452">
    <property type="entry name" value="GPCR_Rhodpsn_7TM"/>
</dbReference>
<accession>A0A8C6LI26</accession>
<evidence type="ECO:0000256" key="2">
    <source>
        <dbReference type="ARBA" id="ARBA00022475"/>
    </source>
</evidence>
<dbReference type="InterPro" id="IPR000276">
    <property type="entry name" value="GPCR_Rhodpsn"/>
</dbReference>